<feature type="compositionally biased region" description="Acidic residues" evidence="1">
    <location>
        <begin position="500"/>
        <end position="511"/>
    </location>
</feature>
<feature type="compositionally biased region" description="Low complexity" evidence="1">
    <location>
        <begin position="29"/>
        <end position="40"/>
    </location>
</feature>
<feature type="compositionally biased region" description="Low complexity" evidence="1">
    <location>
        <begin position="737"/>
        <end position="748"/>
    </location>
</feature>
<feature type="region of interest" description="Disordered" evidence="1">
    <location>
        <begin position="491"/>
        <end position="749"/>
    </location>
</feature>
<reference evidence="2 3" key="1">
    <citation type="journal article" date="2018" name="Nat. Ecol. Evol.">
        <title>Pezizomycetes genomes reveal the molecular basis of ectomycorrhizal truffle lifestyle.</title>
        <authorList>
            <person name="Murat C."/>
            <person name="Payen T."/>
            <person name="Noel B."/>
            <person name="Kuo A."/>
            <person name="Morin E."/>
            <person name="Chen J."/>
            <person name="Kohler A."/>
            <person name="Krizsan K."/>
            <person name="Balestrini R."/>
            <person name="Da Silva C."/>
            <person name="Montanini B."/>
            <person name="Hainaut M."/>
            <person name="Levati E."/>
            <person name="Barry K.W."/>
            <person name="Belfiori B."/>
            <person name="Cichocki N."/>
            <person name="Clum A."/>
            <person name="Dockter R.B."/>
            <person name="Fauchery L."/>
            <person name="Guy J."/>
            <person name="Iotti M."/>
            <person name="Le Tacon F."/>
            <person name="Lindquist E.A."/>
            <person name="Lipzen A."/>
            <person name="Malagnac F."/>
            <person name="Mello A."/>
            <person name="Molinier V."/>
            <person name="Miyauchi S."/>
            <person name="Poulain J."/>
            <person name="Riccioni C."/>
            <person name="Rubini A."/>
            <person name="Sitrit Y."/>
            <person name="Splivallo R."/>
            <person name="Traeger S."/>
            <person name="Wang M."/>
            <person name="Zifcakova L."/>
            <person name="Wipf D."/>
            <person name="Zambonelli A."/>
            <person name="Paolocci F."/>
            <person name="Nowrousian M."/>
            <person name="Ottonello S."/>
            <person name="Baldrian P."/>
            <person name="Spatafora J.W."/>
            <person name="Henrissat B."/>
            <person name="Nagy L.G."/>
            <person name="Aury J.M."/>
            <person name="Wincker P."/>
            <person name="Grigoriev I.V."/>
            <person name="Bonfante P."/>
            <person name="Martin F.M."/>
        </authorList>
    </citation>
    <scope>NUCLEOTIDE SEQUENCE [LARGE SCALE GENOMIC DNA]</scope>
    <source>
        <strain evidence="2 3">CCBAS932</strain>
    </source>
</reference>
<evidence type="ECO:0000313" key="3">
    <source>
        <dbReference type="Proteomes" id="UP000277580"/>
    </source>
</evidence>
<feature type="compositionally biased region" description="Low complexity" evidence="1">
    <location>
        <begin position="230"/>
        <end position="245"/>
    </location>
</feature>
<dbReference type="OrthoDB" id="5372780at2759"/>
<feature type="compositionally biased region" description="Basic and acidic residues" evidence="1">
    <location>
        <begin position="344"/>
        <end position="358"/>
    </location>
</feature>
<feature type="compositionally biased region" description="Basic and acidic residues" evidence="1">
    <location>
        <begin position="446"/>
        <end position="455"/>
    </location>
</feature>
<feature type="compositionally biased region" description="Gly residues" evidence="1">
    <location>
        <begin position="660"/>
        <end position="672"/>
    </location>
</feature>
<feature type="compositionally biased region" description="Polar residues" evidence="1">
    <location>
        <begin position="95"/>
        <end position="106"/>
    </location>
</feature>
<name>A0A3N4KK22_9PEZI</name>
<feature type="region of interest" description="Disordered" evidence="1">
    <location>
        <begin position="1"/>
        <end position="259"/>
    </location>
</feature>
<dbReference type="Proteomes" id="UP000277580">
    <property type="component" value="Unassembled WGS sequence"/>
</dbReference>
<protein>
    <submittedName>
        <fullName evidence="2">Uncharacterized protein</fullName>
    </submittedName>
</protein>
<feature type="compositionally biased region" description="Polar residues" evidence="1">
    <location>
        <begin position="1"/>
        <end position="23"/>
    </location>
</feature>
<feature type="compositionally biased region" description="Low complexity" evidence="1">
    <location>
        <begin position="136"/>
        <end position="149"/>
    </location>
</feature>
<feature type="compositionally biased region" description="Acidic residues" evidence="1">
    <location>
        <begin position="194"/>
        <end position="209"/>
    </location>
</feature>
<evidence type="ECO:0000256" key="1">
    <source>
        <dbReference type="SAM" id="MobiDB-lite"/>
    </source>
</evidence>
<accession>A0A3N4KK22</accession>
<organism evidence="2 3">
    <name type="scientific">Morchella conica CCBAS932</name>
    <dbReference type="NCBI Taxonomy" id="1392247"/>
    <lineage>
        <taxon>Eukaryota</taxon>
        <taxon>Fungi</taxon>
        <taxon>Dikarya</taxon>
        <taxon>Ascomycota</taxon>
        <taxon>Pezizomycotina</taxon>
        <taxon>Pezizomycetes</taxon>
        <taxon>Pezizales</taxon>
        <taxon>Morchellaceae</taxon>
        <taxon>Morchella</taxon>
    </lineage>
</organism>
<feature type="compositionally biased region" description="Acidic residues" evidence="1">
    <location>
        <begin position="52"/>
        <end position="62"/>
    </location>
</feature>
<feature type="region of interest" description="Disordered" evidence="1">
    <location>
        <begin position="297"/>
        <end position="457"/>
    </location>
</feature>
<proteinExistence type="predicted"/>
<evidence type="ECO:0000313" key="2">
    <source>
        <dbReference type="EMBL" id="RPB10914.1"/>
    </source>
</evidence>
<feature type="compositionally biased region" description="Low complexity" evidence="1">
    <location>
        <begin position="642"/>
        <end position="655"/>
    </location>
</feature>
<dbReference type="STRING" id="1392247.A0A3N4KK22"/>
<dbReference type="InParanoid" id="A0A3N4KK22"/>
<gene>
    <name evidence="2" type="ORF">P167DRAFT_237558</name>
</gene>
<feature type="compositionally biased region" description="Polar residues" evidence="1">
    <location>
        <begin position="359"/>
        <end position="371"/>
    </location>
</feature>
<feature type="compositionally biased region" description="Basic and acidic residues" evidence="1">
    <location>
        <begin position="704"/>
        <end position="723"/>
    </location>
</feature>
<feature type="compositionally biased region" description="Polar residues" evidence="1">
    <location>
        <begin position="332"/>
        <end position="341"/>
    </location>
</feature>
<keyword evidence="3" id="KW-1185">Reference proteome</keyword>
<dbReference type="AlphaFoldDB" id="A0A3N4KK22"/>
<dbReference type="EMBL" id="ML119139">
    <property type="protein sequence ID" value="RPB10914.1"/>
    <property type="molecule type" value="Genomic_DNA"/>
</dbReference>
<feature type="compositionally biased region" description="Low complexity" evidence="1">
    <location>
        <begin position="115"/>
        <end position="126"/>
    </location>
</feature>
<sequence>MALNRPTTSSMLSRSLGHSNGRPSSLPVKAKSSTSATTSTMPAKRRGFGLFSDDEEEGEAMGDESKKLSVSFSGNKSGFEKIEKVKGKGRMSLDGTDTNSSQSPSASFPVYTPQSASGSRNSRNSSLITPKRSGRAPRSTPYSTTTSRALQRAKAASQSNGSVDNHEAQLISDTSYEEPSDKRSPYTMHGAKEYDDEDEVPTDEDPIDVDLERPANEYSFKITPSRNLFTKTPSPVKKTPTRSPKGAPSTPATGKKTWGQWLGSILPESVKKPVKAILGAPEDDPYDMEATVITPTKELVIGTPKKDNGDDENDDVYSLPGSFGKPEPKRPSPSSMTTSLQLDYRSDSKTNDHYDSREVSQSFGGTPTRVNDSGFFVYDKPKITTSTAPSRRERRSTMSTPLKHSKPTIEVSSLRKPNNFIERMRSAKKTPRYDPYARKITGSAPPKKEKVRLTQEEEIELTPEEKLKLLKQRQKERKIAELEDKYEMREALKALGQPIPDDDEVMPDSDSEAPKVKGKGKGKENRRSSLNPTVEEATEETATIPSSPGSPPKTSPVKRTRESPTAAPSRNLFTPSKPAPSFLLNTEVKPGDIPFKINTAPPPTDAPTINFNAAPAWSFASDTSDKENISDGPPPPPTMSHATLPAPLTASASPPVLSGGLFGSQPAGGFGLGVSPAKETPLTPFQRQKNAAERFKPTAPSSLRESRCADEEEKENVPDKENAGEGSSSGKGEKKGLSQQQGQSSGSGVFAKAALKENAGVLNMGKSEVKIDVRAQVEGIPIKQLSSVMVWPVDSSFGSQAMKDAVANMWTGKLSEYPAGFGELFAQSVKY</sequence>